<reference evidence="2" key="2">
    <citation type="journal article" date="2015" name="Fish Shellfish Immunol.">
        <title>Early steps in the European eel (Anguilla anguilla)-Vibrio vulnificus interaction in the gills: Role of the RtxA13 toxin.</title>
        <authorList>
            <person name="Callol A."/>
            <person name="Pajuelo D."/>
            <person name="Ebbesson L."/>
            <person name="Teles M."/>
            <person name="MacKenzie S."/>
            <person name="Amaro C."/>
        </authorList>
    </citation>
    <scope>NUCLEOTIDE SEQUENCE</scope>
</reference>
<dbReference type="EMBL" id="GBXM01001501">
    <property type="protein sequence ID" value="JAI07077.1"/>
    <property type="molecule type" value="Transcribed_RNA"/>
</dbReference>
<keyword evidence="1" id="KW-1133">Transmembrane helix</keyword>
<accession>A0A0E9XXB5</accession>
<feature type="transmembrane region" description="Helical" evidence="1">
    <location>
        <begin position="6"/>
        <end position="23"/>
    </location>
</feature>
<protein>
    <submittedName>
        <fullName evidence="2">Uncharacterized protein</fullName>
    </submittedName>
</protein>
<reference evidence="2" key="1">
    <citation type="submission" date="2014-11" db="EMBL/GenBank/DDBJ databases">
        <authorList>
            <person name="Amaro Gonzalez C."/>
        </authorList>
    </citation>
    <scope>NUCLEOTIDE SEQUENCE</scope>
</reference>
<keyword evidence="1" id="KW-0472">Membrane</keyword>
<evidence type="ECO:0000256" key="1">
    <source>
        <dbReference type="SAM" id="Phobius"/>
    </source>
</evidence>
<keyword evidence="1" id="KW-0812">Transmembrane</keyword>
<name>A0A0E9XXB5_ANGAN</name>
<sequence length="34" mass="4015">MYIEFLIIIIFLLASSFVTFVQHSPGRHLRNVHD</sequence>
<evidence type="ECO:0000313" key="2">
    <source>
        <dbReference type="EMBL" id="JAI07077.1"/>
    </source>
</evidence>
<proteinExistence type="predicted"/>
<organism evidence="2">
    <name type="scientific">Anguilla anguilla</name>
    <name type="common">European freshwater eel</name>
    <name type="synonym">Muraena anguilla</name>
    <dbReference type="NCBI Taxonomy" id="7936"/>
    <lineage>
        <taxon>Eukaryota</taxon>
        <taxon>Metazoa</taxon>
        <taxon>Chordata</taxon>
        <taxon>Craniata</taxon>
        <taxon>Vertebrata</taxon>
        <taxon>Euteleostomi</taxon>
        <taxon>Actinopterygii</taxon>
        <taxon>Neopterygii</taxon>
        <taxon>Teleostei</taxon>
        <taxon>Anguilliformes</taxon>
        <taxon>Anguillidae</taxon>
        <taxon>Anguilla</taxon>
    </lineage>
</organism>
<dbReference type="AlphaFoldDB" id="A0A0E9XXB5"/>